<feature type="compositionally biased region" description="Basic and acidic residues" evidence="1">
    <location>
        <begin position="606"/>
        <end position="616"/>
    </location>
</feature>
<feature type="compositionally biased region" description="Basic residues" evidence="1">
    <location>
        <begin position="432"/>
        <end position="448"/>
    </location>
</feature>
<feature type="region of interest" description="Disordered" evidence="1">
    <location>
        <begin position="391"/>
        <end position="450"/>
    </location>
</feature>
<dbReference type="Pfam" id="PF17663">
    <property type="entry name" value="DUF5525"/>
    <property type="match status" value="1"/>
</dbReference>
<evidence type="ECO:0000313" key="2">
    <source>
        <dbReference type="EMBL" id="KAG9341227.1"/>
    </source>
</evidence>
<comment type="caution">
    <text evidence="2">The sequence shown here is derived from an EMBL/GenBank/DDBJ whole genome shotgun (WGS) entry which is preliminary data.</text>
</comment>
<dbReference type="PANTHER" id="PTHR28422:SF1">
    <property type="entry name" value="SIMILAR TO HUMAN CHROMOSOME 15 OPEN READING FRAME 39"/>
    <property type="match status" value="1"/>
</dbReference>
<keyword evidence="3" id="KW-1185">Reference proteome</keyword>
<reference evidence="2" key="1">
    <citation type="thesis" date="2021" institute="BYU ScholarsArchive" country="Provo, UT, USA">
        <title>Applications of and Algorithms for Genome Assembly and Genomic Analyses with an Emphasis on Marine Teleosts.</title>
        <authorList>
            <person name="Pickett B.D."/>
        </authorList>
    </citation>
    <scope>NUCLEOTIDE SEQUENCE</scope>
    <source>
        <strain evidence="2">HI-2016</strain>
    </source>
</reference>
<gene>
    <name evidence="2" type="ORF">JZ751_019668</name>
</gene>
<feature type="compositionally biased region" description="Basic residues" evidence="1">
    <location>
        <begin position="618"/>
        <end position="630"/>
    </location>
</feature>
<proteinExistence type="predicted"/>
<accession>A0A8T2NXV7</accession>
<sequence>MMYVMEESRQYDLEFVIKKTMMSSKPTPHFMDQVAQGTLPRVERTVGTTLSSELPKSGYPPEDPVNYSGTYFYCLSGAAGTDLSPHWSPPVYHGLHPPSTCTYEEMQQMALTYPGIQPKIYPDHPPPVPSVSMGPGQGLGPGLLCMPRLLVQKWPLGVKLSAFKIIVPDVLRPPPQTHQTQALEVPQPTPEPKPAIDSSRQARHRFMEMQQSLFRLISASVAQAPEPELRAWLAKTEPLEPTSPQSKALCVSGLLGTATREAWLRCKDTAAALARVAGQLEDYAVTRQCPFPHVIRAGTLFIPMLVVKECLFPQVSGALIDKVLQEHHVELRPTTLSEERHLMQLQRRACSSKLRRLLSLKHLPEIYPDMLNLFYHACVSKRLGSVLSTPVKTEKPEYSEEAEGSRSGMSTESTPGPLGPCEHLKDVSMGSRLKKQKRKGRRRGASKRKLLEKDKLIEGDTFGYSAQSESWSIVNSFSLDGDGQGSQSPHSENLETMNIKLEENSSSEEVSQGCKEEPESTWGPLTSDELSSGNSDTEIEKASLPQYRNQPSNTTKSQAIPKSHSGMILKLRKVLFKYPYGRDLGYQPARDNTQPDHMGDQGGRGGIEERQKEQSVARRMRPRVARRRQRAGSFPEVLRPTRSSSKVPRLHGSLQLKYCPHLSACYCSQHRRRWVLRSAVQTARRAMKNRYPDLVGKRIRHLYEENDKSEVWYRGVVVRVHEPHLNPLKTVFEVKYDSEPEWQYYLELLMDYKKGWLKVED</sequence>
<dbReference type="InterPro" id="IPR037656">
    <property type="entry name" value="DUF5525"/>
</dbReference>
<organism evidence="2 3">
    <name type="scientific">Albula glossodonta</name>
    <name type="common">roundjaw bonefish</name>
    <dbReference type="NCBI Taxonomy" id="121402"/>
    <lineage>
        <taxon>Eukaryota</taxon>
        <taxon>Metazoa</taxon>
        <taxon>Chordata</taxon>
        <taxon>Craniata</taxon>
        <taxon>Vertebrata</taxon>
        <taxon>Euteleostomi</taxon>
        <taxon>Actinopterygii</taxon>
        <taxon>Neopterygii</taxon>
        <taxon>Teleostei</taxon>
        <taxon>Albuliformes</taxon>
        <taxon>Albulidae</taxon>
        <taxon>Albula</taxon>
    </lineage>
</organism>
<dbReference type="Proteomes" id="UP000824540">
    <property type="component" value="Unassembled WGS sequence"/>
</dbReference>
<evidence type="ECO:0000313" key="3">
    <source>
        <dbReference type="Proteomes" id="UP000824540"/>
    </source>
</evidence>
<dbReference type="Gene3D" id="2.80.10.70">
    <property type="entry name" value="Spindlin/Ssty"/>
    <property type="match status" value="1"/>
</dbReference>
<dbReference type="AlphaFoldDB" id="A0A8T2NXV7"/>
<dbReference type="PANTHER" id="PTHR28422">
    <property type="entry name" value="SIMILAR TO HUMAN CHROMOSOME 15 OPEN READING FRAME 39"/>
    <property type="match status" value="1"/>
</dbReference>
<feature type="compositionally biased region" description="Polar residues" evidence="1">
    <location>
        <begin position="546"/>
        <end position="560"/>
    </location>
</feature>
<dbReference type="EMBL" id="JAFBMS010000037">
    <property type="protein sequence ID" value="KAG9341227.1"/>
    <property type="molecule type" value="Genomic_DNA"/>
</dbReference>
<feature type="region of interest" description="Disordered" evidence="1">
    <location>
        <begin position="586"/>
        <end position="633"/>
    </location>
</feature>
<feature type="region of interest" description="Disordered" evidence="1">
    <location>
        <begin position="502"/>
        <end position="561"/>
    </location>
</feature>
<evidence type="ECO:0000256" key="1">
    <source>
        <dbReference type="SAM" id="MobiDB-lite"/>
    </source>
</evidence>
<protein>
    <submittedName>
        <fullName evidence="2">Uncharacterized protein</fullName>
    </submittedName>
</protein>
<dbReference type="InterPro" id="IPR042567">
    <property type="entry name" value="SPIN/Ssty_sf"/>
</dbReference>
<feature type="region of interest" description="Disordered" evidence="1">
    <location>
        <begin position="174"/>
        <end position="200"/>
    </location>
</feature>
<dbReference type="OrthoDB" id="9908305at2759"/>
<name>A0A8T2NXV7_9TELE</name>